<organism evidence="2 3">
    <name type="scientific">Motilibacter deserti</name>
    <dbReference type="NCBI Taxonomy" id="2714956"/>
    <lineage>
        <taxon>Bacteria</taxon>
        <taxon>Bacillati</taxon>
        <taxon>Actinomycetota</taxon>
        <taxon>Actinomycetes</taxon>
        <taxon>Motilibacterales</taxon>
        <taxon>Motilibacteraceae</taxon>
        <taxon>Motilibacter</taxon>
    </lineage>
</organism>
<keyword evidence="3" id="KW-1185">Reference proteome</keyword>
<reference evidence="2 3" key="1">
    <citation type="submission" date="2020-03" db="EMBL/GenBank/DDBJ databases">
        <title>Two novel Motilibacter sp.</title>
        <authorList>
            <person name="Liu S."/>
        </authorList>
    </citation>
    <scope>NUCLEOTIDE SEQUENCE [LARGE SCALE GENOMIC DNA]</scope>
    <source>
        <strain evidence="2 3">E257</strain>
    </source>
</reference>
<accession>A0ABX0H2P3</accession>
<dbReference type="Gene3D" id="3.10.450.50">
    <property type="match status" value="1"/>
</dbReference>
<feature type="domain" description="DUF4440" evidence="1">
    <location>
        <begin position="33"/>
        <end position="118"/>
    </location>
</feature>
<proteinExistence type="predicted"/>
<dbReference type="InterPro" id="IPR032710">
    <property type="entry name" value="NTF2-like_dom_sf"/>
</dbReference>
<gene>
    <name evidence="2" type="ORF">G9H71_18075</name>
</gene>
<dbReference type="EMBL" id="JAANNP010000047">
    <property type="protein sequence ID" value="NHC15693.1"/>
    <property type="molecule type" value="Genomic_DNA"/>
</dbReference>
<dbReference type="RefSeq" id="WP_166284187.1">
    <property type="nucleotide sequence ID" value="NZ_JAANNP010000047.1"/>
</dbReference>
<dbReference type="Proteomes" id="UP000800981">
    <property type="component" value="Unassembled WGS sequence"/>
</dbReference>
<dbReference type="InterPro" id="IPR027843">
    <property type="entry name" value="DUF4440"/>
</dbReference>
<evidence type="ECO:0000313" key="3">
    <source>
        <dbReference type="Proteomes" id="UP000800981"/>
    </source>
</evidence>
<protein>
    <submittedName>
        <fullName evidence="2">DUF4440 domain-containing protein</fullName>
    </submittedName>
</protein>
<dbReference type="Pfam" id="PF14534">
    <property type="entry name" value="DUF4440"/>
    <property type="match status" value="1"/>
</dbReference>
<comment type="caution">
    <text evidence="2">The sequence shown here is derived from an EMBL/GenBank/DDBJ whole genome shotgun (WGS) entry which is preliminary data.</text>
</comment>
<evidence type="ECO:0000313" key="2">
    <source>
        <dbReference type="EMBL" id="NHC15693.1"/>
    </source>
</evidence>
<name>A0ABX0H2P3_9ACTN</name>
<sequence>MSEPVPDPELQQVLRELRDREPVFHRPELGTTRDDLERQTAPDFFEVGASGRRYSRGHVIATLLARYARSESDEWETTDFHCRAVGPETYLLTYLLRQGERRSRRVTAWRRTDGQWQVLYHQGTLVTE</sequence>
<dbReference type="SUPFAM" id="SSF54427">
    <property type="entry name" value="NTF2-like"/>
    <property type="match status" value="1"/>
</dbReference>
<evidence type="ECO:0000259" key="1">
    <source>
        <dbReference type="Pfam" id="PF14534"/>
    </source>
</evidence>